<dbReference type="PROSITE" id="PS51197">
    <property type="entry name" value="HTH_RRF2_2"/>
    <property type="match status" value="1"/>
</dbReference>
<comment type="caution">
    <text evidence="1">The sequence shown here is derived from an EMBL/GenBank/DDBJ whole genome shotgun (WGS) entry which is preliminary data.</text>
</comment>
<reference evidence="1 2" key="1">
    <citation type="journal article" date="2021" name="Sci. Rep.">
        <title>The distribution of antibiotic resistance genes in chicken gut microbiota commensals.</title>
        <authorList>
            <person name="Juricova H."/>
            <person name="Matiasovicova J."/>
            <person name="Kubasova T."/>
            <person name="Cejkova D."/>
            <person name="Rychlik I."/>
        </authorList>
    </citation>
    <scope>NUCLEOTIDE SEQUENCE [LARGE SCALE GENOMIC DNA]</scope>
    <source>
        <strain evidence="1 2">An773</strain>
    </source>
</reference>
<dbReference type="EMBL" id="JACLYY010000012">
    <property type="protein sequence ID" value="MBM6738768.1"/>
    <property type="molecule type" value="Genomic_DNA"/>
</dbReference>
<dbReference type="InterPro" id="IPR036390">
    <property type="entry name" value="WH_DNA-bd_sf"/>
</dbReference>
<dbReference type="Gene3D" id="1.10.10.10">
    <property type="entry name" value="Winged helix-like DNA-binding domain superfamily/Winged helix DNA-binding domain"/>
    <property type="match status" value="1"/>
</dbReference>
<dbReference type="InterPro" id="IPR036388">
    <property type="entry name" value="WH-like_DNA-bd_sf"/>
</dbReference>
<evidence type="ECO:0000313" key="2">
    <source>
        <dbReference type="Proteomes" id="UP000716906"/>
    </source>
</evidence>
<evidence type="ECO:0000313" key="1">
    <source>
        <dbReference type="EMBL" id="MBM6738768.1"/>
    </source>
</evidence>
<proteinExistence type="predicted"/>
<dbReference type="PANTHER" id="PTHR33221:SF15">
    <property type="entry name" value="HTH-TYPE TRANSCRIPTIONAL REGULATOR YWGB-RELATED"/>
    <property type="match status" value="1"/>
</dbReference>
<gene>
    <name evidence="1" type="ORF">H7U36_11785</name>
</gene>
<dbReference type="RefSeq" id="WP_033124196.1">
    <property type="nucleotide sequence ID" value="NZ_JACLYY010000012.1"/>
</dbReference>
<dbReference type="Pfam" id="PF02082">
    <property type="entry name" value="Rrf2"/>
    <property type="match status" value="1"/>
</dbReference>
<keyword evidence="2" id="KW-1185">Reference proteome</keyword>
<dbReference type="PANTHER" id="PTHR33221">
    <property type="entry name" value="WINGED HELIX-TURN-HELIX TRANSCRIPTIONAL REGULATOR, RRF2 FAMILY"/>
    <property type="match status" value="1"/>
</dbReference>
<dbReference type="InterPro" id="IPR000944">
    <property type="entry name" value="Tscrpt_reg_Rrf2"/>
</dbReference>
<accession>A0ABS2EAU8</accession>
<dbReference type="SUPFAM" id="SSF46785">
    <property type="entry name" value="Winged helix' DNA-binding domain"/>
    <property type="match status" value="1"/>
</dbReference>
<organism evidence="1 2">
    <name type="scientific">Faecalicatena fissicatena</name>
    <dbReference type="NCBI Taxonomy" id="290055"/>
    <lineage>
        <taxon>Bacteria</taxon>
        <taxon>Bacillati</taxon>
        <taxon>Bacillota</taxon>
        <taxon>Clostridia</taxon>
        <taxon>Lachnospirales</taxon>
        <taxon>Lachnospiraceae</taxon>
        <taxon>Faecalicatena</taxon>
    </lineage>
</organism>
<protein>
    <submittedName>
        <fullName evidence="1">Rrf2 family transcriptional regulator</fullName>
    </submittedName>
</protein>
<sequence length="159" mass="17850">MKYSKKLSDTIHCLAFIALGEKEHLTSTRIAESVKTNPAYIRQLMAALKRAGLISNTQGQANACLTRPADQITMLDIYRAVEGDKPLLHLDVDTNPECGIGIHVQLSIGDFYREIQETAEQKMREITLQDIIDRYHEKIKNLPIDTDQAEIGKEGLADE</sequence>
<dbReference type="Proteomes" id="UP000716906">
    <property type="component" value="Unassembled WGS sequence"/>
</dbReference>
<name>A0ABS2EAU8_9FIRM</name>